<feature type="domain" description="Autotransporter" evidence="2">
    <location>
        <begin position="999"/>
        <end position="1268"/>
    </location>
</feature>
<reference evidence="3 4" key="1">
    <citation type="submission" date="2019-12" db="EMBL/GenBank/DDBJ databases">
        <title>Microbes associate with the intestines of laboratory mice.</title>
        <authorList>
            <person name="Navarre W."/>
            <person name="Wong E."/>
        </authorList>
    </citation>
    <scope>NUCLEOTIDE SEQUENCE [LARGE SCALE GENOMIC DNA]</scope>
    <source>
        <strain evidence="3 4">NM82_D38</strain>
    </source>
</reference>
<dbReference type="Pfam" id="PF03797">
    <property type="entry name" value="Autotransporter"/>
    <property type="match status" value="1"/>
</dbReference>
<dbReference type="SUPFAM" id="SSF103515">
    <property type="entry name" value="Autotransporter"/>
    <property type="match status" value="1"/>
</dbReference>
<feature type="region of interest" description="Disordered" evidence="1">
    <location>
        <begin position="839"/>
        <end position="866"/>
    </location>
</feature>
<dbReference type="EMBL" id="WSRP01000033">
    <property type="protein sequence ID" value="MVX57507.1"/>
    <property type="molecule type" value="Genomic_DNA"/>
</dbReference>
<dbReference type="AlphaFoldDB" id="A0A6L6YIN6"/>
<dbReference type="Gene3D" id="2.40.128.130">
    <property type="entry name" value="Autotransporter beta-domain"/>
    <property type="match status" value="1"/>
</dbReference>
<evidence type="ECO:0000256" key="1">
    <source>
        <dbReference type="SAM" id="MobiDB-lite"/>
    </source>
</evidence>
<evidence type="ECO:0000313" key="3">
    <source>
        <dbReference type="EMBL" id="MVX57507.1"/>
    </source>
</evidence>
<dbReference type="InterPro" id="IPR036709">
    <property type="entry name" value="Autotransporte_beta_dom_sf"/>
</dbReference>
<evidence type="ECO:0000259" key="2">
    <source>
        <dbReference type="PROSITE" id="PS51208"/>
    </source>
</evidence>
<dbReference type="InterPro" id="IPR005546">
    <property type="entry name" value="Autotransporte_beta"/>
</dbReference>
<name>A0A6L6YIN6_9BURK</name>
<keyword evidence="4" id="KW-1185">Reference proteome</keyword>
<sequence length="1268" mass="138073">MHWGGVSHSADLPTDGNLGTTAYKDSSYTITDDLQSTITVGMNTIKNPVFSSATTAQEIQSTKNSLTISAMGGAGIFFATVNKQTIDIPDADLLSSQTGRVFVVSYDKLVSATDPDAVASAVTQRITGNFKTLKADISGRAAIVQFGLGVGAFQPGALISNNGGVQILGVSQEEAGGQIDKMIMNTTRTSSAYSTERGVAISNRAPGFGWLGDQQIYMPINQIGEEDNRFGAGVANVYGSNQYIQKIGTIYATNYGIANGSASETADCGPQVIREVDTIDINNATGLTGSHSIGIYNYSDNGACTGDGGECSKSSEDSQVHHIGTQYVGITNGVRTVNASTTAGSLGIYNIGGVSTIEAKNPDQPVWIDATGPVSRSIYISPVGGGFLTFDTATHMRGSFDLRNGNIVVANDKHEKALSADLTFNTTALPNSDTLTLGPDVNIQILRGKYADASPRTSLSFGDKLDPLSSGYKVRLGRKSYINDKGAFSGNSTLYFGTNWQKQSYEDAETGATVEKDVLKVNTNGIILNNVQKQSSGDPTRLNLTVTVDTNNLPDTLGGSNGYSGTDNPVLLTYLNTGLNALQLMREAANNVVIGDEESRQNIAPADGYFENRYGSSEAGLKIKEENFYPVLRLDSEGKAVGIYVGKRVEDKFEHYTPEGADWKYVGIEKGDGQTVTSGEWQKIKGGDALTLASYKDYLSKGYTIEAYLNGKPLSEKEIEEHLLKQTENHWKDESRDVSVLILYPDAKHRYEKEHWLKTTGWIAANEDNLHNPFNLNQKYEILPSNRKIAGYVELSIPEGLVTPEATYVAPYYFEDIRAVGNPNNITDSLVDGNPRVEELYPETNTGADPDNNAEGSGSTSSTSPNGLKYMGQVFGIVEAPITDKKIDPYVKYDPLQLYETGDNSTENRLTVNFTDCDDKCDKPCDKDPVPGEDNPGVNNPVIDHEVHNPTVDPNTGFIVPGEGSTSTMDALSSISMTNYFLWRQENETLYQRMGEIRDRTDLEGAWVRVLGGKNTYDSGNTYFKNRYHGFQIGFDHVADKENNGKWIFGAALGYTRGSSDYSNDGSGKNWIGSLSAYAVKKFDNGAYLDLILKGSRLSNDFTAISKLNRYISKGKYHTNALQASIEAGHKIPLSETWYVDPQLQLTYGYIKDAKYRTDTRINVHVKGTPSTIGRAGISLGREAKEGSAFVKLDVLREFTSKYKATYTLDNGARNKNSVSMKDTWGEISVGGTYNFNKDTYGFAQIKRSFGAKIQQDYRADIGMRYVF</sequence>
<dbReference type="InterPro" id="IPR006315">
    <property type="entry name" value="OM_autotransptr_brl_dom"/>
</dbReference>
<organism evidence="3 4">
    <name type="scientific">Parasutterella muris</name>
    <dbReference type="NCBI Taxonomy" id="2565572"/>
    <lineage>
        <taxon>Bacteria</taxon>
        <taxon>Pseudomonadati</taxon>
        <taxon>Pseudomonadota</taxon>
        <taxon>Betaproteobacteria</taxon>
        <taxon>Burkholderiales</taxon>
        <taxon>Sutterellaceae</taxon>
        <taxon>Parasutterella</taxon>
    </lineage>
</organism>
<dbReference type="InterPro" id="IPR003991">
    <property type="entry name" value="Pertactin_virulence_factor"/>
</dbReference>
<dbReference type="GO" id="GO:0019867">
    <property type="term" value="C:outer membrane"/>
    <property type="evidence" value="ECO:0007669"/>
    <property type="project" value="InterPro"/>
</dbReference>
<protein>
    <submittedName>
        <fullName evidence="3">Autotransporter outer membrane beta-barrel domain-containing protein</fullName>
    </submittedName>
</protein>
<dbReference type="PRINTS" id="PR01484">
    <property type="entry name" value="PRTACTNFAMLY"/>
</dbReference>
<accession>A0A6L6YIN6</accession>
<comment type="caution">
    <text evidence="3">The sequence shown here is derived from an EMBL/GenBank/DDBJ whole genome shotgun (WGS) entry which is preliminary data.</text>
</comment>
<proteinExistence type="predicted"/>
<gene>
    <name evidence="3" type="ORF">E5987_09905</name>
</gene>
<dbReference type="Proteomes" id="UP000472580">
    <property type="component" value="Unassembled WGS sequence"/>
</dbReference>
<dbReference type="NCBIfam" id="TIGR01414">
    <property type="entry name" value="autotrans_barl"/>
    <property type="match status" value="1"/>
</dbReference>
<dbReference type="SMART" id="SM00869">
    <property type="entry name" value="Autotransporter"/>
    <property type="match status" value="1"/>
</dbReference>
<dbReference type="PROSITE" id="PS51208">
    <property type="entry name" value="AUTOTRANSPORTER"/>
    <property type="match status" value="1"/>
</dbReference>
<evidence type="ECO:0000313" key="4">
    <source>
        <dbReference type="Proteomes" id="UP000472580"/>
    </source>
</evidence>